<proteinExistence type="predicted"/>
<dbReference type="RefSeq" id="WP_078221792.1">
    <property type="nucleotide sequence ID" value="NZ_CP019911.1"/>
</dbReference>
<gene>
    <name evidence="1" type="ORF">B0B51_02715</name>
</gene>
<dbReference type="AlphaFoldDB" id="A0A1U9VED3"/>
<evidence type="ECO:0000313" key="1">
    <source>
        <dbReference type="EMBL" id="AQW29039.1"/>
    </source>
</evidence>
<dbReference type="Proteomes" id="UP000189628">
    <property type="component" value="Chromosome"/>
</dbReference>
<sequence>MASYQVDNRGSHYDDLRAGAVVSMLANIHRNTEKRSEPYGLLDLIPWSEHHVARATDAREAAAILLPDADAQSKLILSMMFPAKAQ</sequence>
<name>A0A1U9VED3_9RALS</name>
<protein>
    <submittedName>
        <fullName evidence="1">Uncharacterized protein</fullName>
    </submittedName>
</protein>
<organism evidence="1 2">
    <name type="scientific">blood disease bacterium A2-HR MARDI</name>
    <dbReference type="NCBI Taxonomy" id="1944648"/>
    <lineage>
        <taxon>Bacteria</taxon>
        <taxon>Pseudomonadati</taxon>
        <taxon>Pseudomonadota</taxon>
        <taxon>Betaproteobacteria</taxon>
        <taxon>Burkholderiales</taxon>
        <taxon>Burkholderiaceae</taxon>
        <taxon>Ralstonia</taxon>
        <taxon>Ralstonia solanacearum species complex</taxon>
    </lineage>
</organism>
<accession>A0A1U9VED3</accession>
<reference evidence="1 2" key="1">
    <citation type="submission" date="2017-02" db="EMBL/GenBank/DDBJ databases">
        <title>Blood Disease Bacterium A2-HR MARDI.</title>
        <authorList>
            <person name="Badrun R."/>
            <person name="Abu Bakar N."/>
            <person name="Laboh R."/>
        </authorList>
    </citation>
    <scope>NUCLEOTIDE SEQUENCE [LARGE SCALE GENOMIC DNA]</scope>
    <source>
        <strain evidence="1 2">A2-HR MARDI</strain>
    </source>
</reference>
<dbReference type="EMBL" id="CP019911">
    <property type="protein sequence ID" value="AQW29039.1"/>
    <property type="molecule type" value="Genomic_DNA"/>
</dbReference>
<evidence type="ECO:0000313" key="2">
    <source>
        <dbReference type="Proteomes" id="UP000189628"/>
    </source>
</evidence>